<sequence length="483" mass="51349">MSSSPTAADPLGASFAQTARRRPVAVVSPDAVQVRLAEASGPETVEHALPQEVACTAVQVALPAWGRGRVDLELASGDGAVRLVGVVEDGRCRLEVTGPGGTTTHASRRGGDAGSPVALALTLTGTQVTLLTRGGTGEDWTGRARVDLRELGRSVPGGARLVRDPAWLAALVLRHRGDVRDLLAGRFGQLGLRDLRLVTTAAGDAWTDPAQPGARWFTATSAGPGFFATAHTSVWRLDLEDLRLTHTGDLFFVREGRQDPATGGPGVYGDHATHLVRDGGSWLVTTSTWGDFDPDEKDARVGVVLARTEADVTSGLHVLAARPLALPTDGLRSVAVWDSHLVREDDGTWLVGYVSARKFFEFCPVVAQGPSLDDLSLRAAATDRRATEGTTLLRTASGWRVLASDGRDNPRGLRERYPVWDLDLTEVGTLDAPYPTNLPWPTLVPDEDGGWLVVTFNGTPAGGRVLGYGTHGEVLVLSTRPTR</sequence>
<name>A0A9X2DAM1_9ACTN</name>
<protein>
    <submittedName>
        <fullName evidence="1">Uncharacterized protein</fullName>
    </submittedName>
</protein>
<evidence type="ECO:0000313" key="2">
    <source>
        <dbReference type="Proteomes" id="UP001139485"/>
    </source>
</evidence>
<dbReference type="RefSeq" id="WP_250828611.1">
    <property type="nucleotide sequence ID" value="NZ_JAMOIL010000034.1"/>
</dbReference>
<dbReference type="Proteomes" id="UP001139485">
    <property type="component" value="Unassembled WGS sequence"/>
</dbReference>
<accession>A0A9X2DAM1</accession>
<dbReference type="AlphaFoldDB" id="A0A9X2DAM1"/>
<keyword evidence="2" id="KW-1185">Reference proteome</keyword>
<proteinExistence type="predicted"/>
<organism evidence="1 2">
    <name type="scientific">Nocardioides bruguierae</name>
    <dbReference type="NCBI Taxonomy" id="2945102"/>
    <lineage>
        <taxon>Bacteria</taxon>
        <taxon>Bacillati</taxon>
        <taxon>Actinomycetota</taxon>
        <taxon>Actinomycetes</taxon>
        <taxon>Propionibacteriales</taxon>
        <taxon>Nocardioidaceae</taxon>
        <taxon>Nocardioides</taxon>
    </lineage>
</organism>
<evidence type="ECO:0000313" key="1">
    <source>
        <dbReference type="EMBL" id="MCM0622392.1"/>
    </source>
</evidence>
<comment type="caution">
    <text evidence="1">The sequence shown here is derived from an EMBL/GenBank/DDBJ whole genome shotgun (WGS) entry which is preliminary data.</text>
</comment>
<reference evidence="1" key="1">
    <citation type="submission" date="2022-05" db="EMBL/GenBank/DDBJ databases">
        <authorList>
            <person name="Tuo L."/>
        </authorList>
    </citation>
    <scope>NUCLEOTIDE SEQUENCE</scope>
    <source>
        <strain evidence="1">BSK12Z-4</strain>
    </source>
</reference>
<gene>
    <name evidence="1" type="ORF">M8330_19050</name>
</gene>
<dbReference type="EMBL" id="JAMOIL010000034">
    <property type="protein sequence ID" value="MCM0622392.1"/>
    <property type="molecule type" value="Genomic_DNA"/>
</dbReference>